<dbReference type="KEGG" id="dto:TOL2_C26060"/>
<evidence type="ECO:0000313" key="3">
    <source>
        <dbReference type="Proteomes" id="UP000007347"/>
    </source>
</evidence>
<proteinExistence type="predicted"/>
<name>K0NIJ9_DESTT</name>
<dbReference type="Proteomes" id="UP000007347">
    <property type="component" value="Chromosome"/>
</dbReference>
<feature type="chain" id="PRO_5003835568" evidence="1">
    <location>
        <begin position="21"/>
        <end position="230"/>
    </location>
</feature>
<reference evidence="2 3" key="1">
    <citation type="journal article" date="2013" name="Environ. Microbiol.">
        <title>Complete genome, catabolic sub-proteomes and key-metabolites of Desulfobacula toluolica Tol2, a marine, aromatic compound-degrading, sulfate-reducing bacterium.</title>
        <authorList>
            <person name="Wohlbrand L."/>
            <person name="Jacob J.H."/>
            <person name="Kube M."/>
            <person name="Mussmann M."/>
            <person name="Jarling R."/>
            <person name="Beck A."/>
            <person name="Amann R."/>
            <person name="Wilkes H."/>
            <person name="Reinhardt R."/>
            <person name="Rabus R."/>
        </authorList>
    </citation>
    <scope>NUCLEOTIDE SEQUENCE [LARGE SCALE GENOMIC DNA]</scope>
    <source>
        <strain evidence="3">DSM 7467 / Tol2</strain>
    </source>
</reference>
<organism evidence="2 3">
    <name type="scientific">Desulfobacula toluolica (strain DSM 7467 / Tol2)</name>
    <dbReference type="NCBI Taxonomy" id="651182"/>
    <lineage>
        <taxon>Bacteria</taxon>
        <taxon>Pseudomonadati</taxon>
        <taxon>Thermodesulfobacteriota</taxon>
        <taxon>Desulfobacteria</taxon>
        <taxon>Desulfobacterales</taxon>
        <taxon>Desulfobacteraceae</taxon>
        <taxon>Desulfobacula</taxon>
    </lineage>
</organism>
<dbReference type="EMBL" id="FO203503">
    <property type="protein sequence ID" value="CCK80765.1"/>
    <property type="molecule type" value="Genomic_DNA"/>
</dbReference>
<dbReference type="AlphaFoldDB" id="K0NIJ9"/>
<accession>K0NIJ9</accession>
<keyword evidence="1" id="KW-0732">Signal</keyword>
<protein>
    <submittedName>
        <fullName evidence="2">Uncharacterized protein</fullName>
    </submittedName>
</protein>
<evidence type="ECO:0000256" key="1">
    <source>
        <dbReference type="SAM" id="SignalP"/>
    </source>
</evidence>
<gene>
    <name evidence="2" type="ordered locus">TOL2_C26060</name>
</gene>
<sequence length="230" mass="25591">MKKIALIIMLLVTTPYCSFAQDLKLSEADLRKLAISLSELDQKINEIYQARQYILTPQNSSSVSVTEVEIKDEKTTIWNGITPGAKGIITGEKGEKYPVVGYNSNHYAILLEQPSGEKRLGWIETDSVNPVIKNESKEYLFVKAGIPTPANLASIEDPELSELLIQARAETNLSLRSSIIKTISDRLHQQLIDSVQKIKQEYSQNNFAEATGFVVQLGLSPSISVTFTFK</sequence>
<feature type="signal peptide" evidence="1">
    <location>
        <begin position="1"/>
        <end position="20"/>
    </location>
</feature>
<dbReference type="RefSeq" id="WP_014958066.1">
    <property type="nucleotide sequence ID" value="NC_018645.1"/>
</dbReference>
<evidence type="ECO:0000313" key="2">
    <source>
        <dbReference type="EMBL" id="CCK80765.1"/>
    </source>
</evidence>
<dbReference type="HOGENOM" id="CLU_1203262_0_0_7"/>
<keyword evidence="3" id="KW-1185">Reference proteome</keyword>